<dbReference type="InterPro" id="IPR051743">
    <property type="entry name" value="TAFA_chemokine-like"/>
</dbReference>
<keyword evidence="3" id="KW-0812">Transmembrane</keyword>
<dbReference type="Pfam" id="PF12020">
    <property type="entry name" value="TAFA"/>
    <property type="match status" value="1"/>
</dbReference>
<dbReference type="GO" id="GO:0048018">
    <property type="term" value="F:receptor ligand activity"/>
    <property type="evidence" value="ECO:0007669"/>
    <property type="project" value="TreeGrafter"/>
</dbReference>
<dbReference type="PANTHER" id="PTHR31770">
    <property type="entry name" value="CHEMOKINE-LIKE PROTEIN TAFA FAMILY MEMBER"/>
    <property type="match status" value="1"/>
</dbReference>
<dbReference type="STRING" id="303518.ENSPNYP00000022321"/>
<proteinExistence type="inferred from homology"/>
<evidence type="ECO:0000256" key="2">
    <source>
        <dbReference type="ARBA" id="ARBA00022729"/>
    </source>
</evidence>
<dbReference type="Ensembl" id="ENSPNYT00000022865.1">
    <property type="protein sequence ID" value="ENSPNYP00000022321.1"/>
    <property type="gene ID" value="ENSPNYG00000016834.1"/>
</dbReference>
<organism evidence="4">
    <name type="scientific">Pundamilia nyererei</name>
    <dbReference type="NCBI Taxonomy" id="303518"/>
    <lineage>
        <taxon>Eukaryota</taxon>
        <taxon>Metazoa</taxon>
        <taxon>Chordata</taxon>
        <taxon>Craniata</taxon>
        <taxon>Vertebrata</taxon>
        <taxon>Euteleostomi</taxon>
        <taxon>Actinopterygii</taxon>
        <taxon>Neopterygii</taxon>
        <taxon>Teleostei</taxon>
        <taxon>Neoteleostei</taxon>
        <taxon>Acanthomorphata</taxon>
        <taxon>Ovalentaria</taxon>
        <taxon>Cichlomorphae</taxon>
        <taxon>Cichliformes</taxon>
        <taxon>Cichlidae</taxon>
        <taxon>African cichlids</taxon>
        <taxon>Pseudocrenilabrinae</taxon>
        <taxon>Haplochromini</taxon>
        <taxon>Pundamilia</taxon>
    </lineage>
</organism>
<comment type="similarity">
    <text evidence="1">Belongs to the TAFA family.</text>
</comment>
<dbReference type="GO" id="GO:0005615">
    <property type="term" value="C:extracellular space"/>
    <property type="evidence" value="ECO:0007669"/>
    <property type="project" value="TreeGrafter"/>
</dbReference>
<protein>
    <submittedName>
        <fullName evidence="4">Si:ch211-254n4.3</fullName>
    </submittedName>
</protein>
<keyword evidence="2" id="KW-0732">Signal</keyword>
<feature type="transmembrane region" description="Helical" evidence="3">
    <location>
        <begin position="20"/>
        <end position="37"/>
    </location>
</feature>
<keyword evidence="3" id="KW-0472">Membrane</keyword>
<evidence type="ECO:0000313" key="4">
    <source>
        <dbReference type="Ensembl" id="ENSPNYP00000022321.1"/>
    </source>
</evidence>
<sequence length="183" mass="20186">MSLFPNIVYKEVIKGKGRPIVMASCISLSFSMVAYALKLANIKQNFCFSFSVHVKAGTCEVIAAHRCCNKNKIEERSQTVKCSCFPGQVAGTTRAMPSCVDASIVAQKWWCQMQPCMEGEECKVLPDLTGWSCSTGNKVKTTKVCVTRQIKHTRTLNMNITIPFTLTCPASLRLTGMPSDSMQ</sequence>
<reference evidence="4" key="1">
    <citation type="submission" date="2023-09" db="UniProtKB">
        <authorList>
            <consortium name="Ensembl"/>
        </authorList>
    </citation>
    <scope>IDENTIFICATION</scope>
</reference>
<dbReference type="GeneTree" id="ENSGT00940000155644"/>
<dbReference type="AlphaFoldDB" id="A0A3B4GLS1"/>
<keyword evidence="3" id="KW-1133">Transmembrane helix</keyword>
<evidence type="ECO:0000256" key="3">
    <source>
        <dbReference type="SAM" id="Phobius"/>
    </source>
</evidence>
<accession>A0A3B4GLS1</accession>
<dbReference type="InterPro" id="IPR020350">
    <property type="entry name" value="Chemokine-like_TAFA"/>
</dbReference>
<dbReference type="PANTHER" id="PTHR31770:SF3">
    <property type="entry name" value="CHEMOKINE-LIKE PROTEIN TAFA-3"/>
    <property type="match status" value="1"/>
</dbReference>
<name>A0A3B4GLS1_9CICH</name>
<evidence type="ECO:0000256" key="1">
    <source>
        <dbReference type="ARBA" id="ARBA00006101"/>
    </source>
</evidence>